<feature type="region of interest" description="Disordered" evidence="1">
    <location>
        <begin position="1"/>
        <end position="22"/>
    </location>
</feature>
<evidence type="ECO:0008006" key="5">
    <source>
        <dbReference type="Google" id="ProtNLM"/>
    </source>
</evidence>
<evidence type="ECO:0000313" key="3">
    <source>
        <dbReference type="EMBL" id="RFA13009.1"/>
    </source>
</evidence>
<gene>
    <name evidence="3" type="ORF">B7R21_09190</name>
</gene>
<feature type="region of interest" description="Disordered" evidence="1">
    <location>
        <begin position="52"/>
        <end position="102"/>
    </location>
</feature>
<reference evidence="3 4" key="1">
    <citation type="submission" date="2017-04" db="EMBL/GenBank/DDBJ databases">
        <title>Comparative genome analysis of Subtercola boreus.</title>
        <authorList>
            <person name="Cho Y.-J."/>
            <person name="Cho A."/>
            <person name="Kim O.-S."/>
            <person name="Lee J.-I."/>
        </authorList>
    </citation>
    <scope>NUCLEOTIDE SEQUENCE [LARGE SCALE GENOMIC DNA]</scope>
    <source>
        <strain evidence="3 4">P27444</strain>
    </source>
</reference>
<keyword evidence="2" id="KW-0472">Membrane</keyword>
<keyword evidence="2" id="KW-1133">Transmembrane helix</keyword>
<evidence type="ECO:0000256" key="1">
    <source>
        <dbReference type="SAM" id="MobiDB-lite"/>
    </source>
</evidence>
<protein>
    <recommendedName>
        <fullName evidence="5">DUF4352 domain-containing protein</fullName>
    </recommendedName>
</protein>
<dbReference type="RefSeq" id="WP_116282951.1">
    <property type="nucleotide sequence ID" value="NZ_NBXA01000020.1"/>
</dbReference>
<keyword evidence="2" id="KW-0812">Transmembrane</keyword>
<proteinExistence type="predicted"/>
<evidence type="ECO:0000256" key="2">
    <source>
        <dbReference type="SAM" id="Phobius"/>
    </source>
</evidence>
<feature type="transmembrane region" description="Helical" evidence="2">
    <location>
        <begin position="26"/>
        <end position="50"/>
    </location>
</feature>
<comment type="caution">
    <text evidence="3">The sequence shown here is derived from an EMBL/GenBank/DDBJ whole genome shotgun (WGS) entry which is preliminary data.</text>
</comment>
<dbReference type="Proteomes" id="UP000256709">
    <property type="component" value="Unassembled WGS sequence"/>
</dbReference>
<dbReference type="EMBL" id="NBXA01000020">
    <property type="protein sequence ID" value="RFA13009.1"/>
    <property type="molecule type" value="Genomic_DNA"/>
</dbReference>
<evidence type="ECO:0000313" key="4">
    <source>
        <dbReference type="Proteomes" id="UP000256709"/>
    </source>
</evidence>
<feature type="compositionally biased region" description="Polar residues" evidence="1">
    <location>
        <begin position="1"/>
        <end position="17"/>
    </location>
</feature>
<organism evidence="3 4">
    <name type="scientific">Subtercola boreus</name>
    <dbReference type="NCBI Taxonomy" id="120213"/>
    <lineage>
        <taxon>Bacteria</taxon>
        <taxon>Bacillati</taxon>
        <taxon>Actinomycetota</taxon>
        <taxon>Actinomycetes</taxon>
        <taxon>Micrococcales</taxon>
        <taxon>Microbacteriaceae</taxon>
        <taxon>Subtercola</taxon>
    </lineage>
</organism>
<sequence length="229" mass="22231">MPADSSPTPGTSASPEPTRQKPSRSLVIGIVIAIVVAVVIVIAVVVASLGSSASSSGSAPDANSQGVDAGGTPLPVDGAGAPSVAGPTTDPQDPAQPVEQAPVPLDSPAAVADGLTVSISEITSVDGVANGVGEIGGPSLKFTVTATNSGTAAVSLQTAVVDLTYGANQTPSNELVSASVPLPAEVGAGQAVTGSYVFVVPAEERDAVRITLGYRAGSPVAVFEGAAPR</sequence>
<accession>A0A3E0VU26</accession>
<dbReference type="OrthoDB" id="3831250at2"/>
<name>A0A3E0VU26_9MICO</name>
<dbReference type="AlphaFoldDB" id="A0A3E0VU26"/>